<comment type="caution">
    <text evidence="1">The sequence shown here is derived from an EMBL/GenBank/DDBJ whole genome shotgun (WGS) entry which is preliminary data.</text>
</comment>
<accession>A0A0F9Q6X5</accession>
<dbReference type="EMBL" id="LAZR01005296">
    <property type="protein sequence ID" value="KKN01123.1"/>
    <property type="molecule type" value="Genomic_DNA"/>
</dbReference>
<sequence length="89" mass="10176">MAKYRKKPVVVEAEQFTGKGSDPLGVFRREEDLSPYVVTIHDQRCYLSPGDWILPEPDGVHYYPCKDSIFQATYERVPAWRLDSAGGLE</sequence>
<name>A0A0F9Q6X5_9ZZZZ</name>
<gene>
    <name evidence="1" type="ORF">LCGC14_1130940</name>
</gene>
<dbReference type="AlphaFoldDB" id="A0A0F9Q6X5"/>
<protein>
    <submittedName>
        <fullName evidence="1">Uncharacterized protein</fullName>
    </submittedName>
</protein>
<proteinExistence type="predicted"/>
<reference evidence="1" key="1">
    <citation type="journal article" date="2015" name="Nature">
        <title>Complex archaea that bridge the gap between prokaryotes and eukaryotes.</title>
        <authorList>
            <person name="Spang A."/>
            <person name="Saw J.H."/>
            <person name="Jorgensen S.L."/>
            <person name="Zaremba-Niedzwiedzka K."/>
            <person name="Martijn J."/>
            <person name="Lind A.E."/>
            <person name="van Eijk R."/>
            <person name="Schleper C."/>
            <person name="Guy L."/>
            <person name="Ettema T.J."/>
        </authorList>
    </citation>
    <scope>NUCLEOTIDE SEQUENCE</scope>
</reference>
<organism evidence="1">
    <name type="scientific">marine sediment metagenome</name>
    <dbReference type="NCBI Taxonomy" id="412755"/>
    <lineage>
        <taxon>unclassified sequences</taxon>
        <taxon>metagenomes</taxon>
        <taxon>ecological metagenomes</taxon>
    </lineage>
</organism>
<evidence type="ECO:0000313" key="1">
    <source>
        <dbReference type="EMBL" id="KKN01123.1"/>
    </source>
</evidence>